<accession>A0ABP7C072</accession>
<comment type="cofactor">
    <cofactor evidence="1">
        <name>FAD</name>
        <dbReference type="ChEBI" id="CHEBI:57692"/>
    </cofactor>
</comment>
<dbReference type="PRINTS" id="PR00757">
    <property type="entry name" value="AMINEOXDASEF"/>
</dbReference>
<keyword evidence="6" id="KW-1185">Reference proteome</keyword>
<organism evidence="5 6">
    <name type="scientific">Arthrobacter ginkgonis</name>
    <dbReference type="NCBI Taxonomy" id="1630594"/>
    <lineage>
        <taxon>Bacteria</taxon>
        <taxon>Bacillati</taxon>
        <taxon>Actinomycetota</taxon>
        <taxon>Actinomycetes</taxon>
        <taxon>Micrococcales</taxon>
        <taxon>Micrococcaceae</taxon>
        <taxon>Arthrobacter</taxon>
    </lineage>
</organism>
<comment type="similarity">
    <text evidence="2">Belongs to the flavin monoamine oxidase family.</text>
</comment>
<dbReference type="InterPro" id="IPR036188">
    <property type="entry name" value="FAD/NAD-bd_sf"/>
</dbReference>
<dbReference type="InterPro" id="IPR050703">
    <property type="entry name" value="Flavin_MAO"/>
</dbReference>
<dbReference type="InterPro" id="IPR002937">
    <property type="entry name" value="Amino_oxidase"/>
</dbReference>
<feature type="domain" description="Amine oxidase" evidence="4">
    <location>
        <begin position="14"/>
        <end position="425"/>
    </location>
</feature>
<keyword evidence="3" id="KW-0560">Oxidoreductase</keyword>
<evidence type="ECO:0000313" key="5">
    <source>
        <dbReference type="EMBL" id="GAA3675318.1"/>
    </source>
</evidence>
<dbReference type="Gene3D" id="3.50.50.60">
    <property type="entry name" value="FAD/NAD(P)-binding domain"/>
    <property type="match status" value="1"/>
</dbReference>
<dbReference type="InterPro" id="IPR001613">
    <property type="entry name" value="Flavin_amine_oxidase"/>
</dbReference>
<dbReference type="PANTHER" id="PTHR43563">
    <property type="entry name" value="AMINE OXIDASE"/>
    <property type="match status" value="1"/>
</dbReference>
<comment type="caution">
    <text evidence="5">The sequence shown here is derived from an EMBL/GenBank/DDBJ whole genome shotgun (WGS) entry which is preliminary data.</text>
</comment>
<evidence type="ECO:0000256" key="2">
    <source>
        <dbReference type="ARBA" id="ARBA00005995"/>
    </source>
</evidence>
<proteinExistence type="inferred from homology"/>
<evidence type="ECO:0000259" key="4">
    <source>
        <dbReference type="Pfam" id="PF01593"/>
    </source>
</evidence>
<sequence length="438" mass="48585">MTETTDVVVIGAGLAGLVTARELGNRGHRVVVLEARDRLGGRVFTENRLGRTLELGGNWLHWTQPHVWAEVTRYGLEVSRGPRSEETYWLAGDQVRRGNLDDFMNLIDPGMTRLLEDTTKWIPRPDAPLTNPDLAEVDRYNLQEMLDKLDLSEDERNANEAAWVGHFNAPLDQCAYVNALRWTAGSSGHWHLMHEASAIYRLKDGNDGLVNAIAADANADIRLDSPVTSIRHHEDGAVVTYGEDKRIWAQKVVITLPQNILHRLDVEPALSEGKLAPSRERTASQGVKAWIRVKGPIKPFFAYSAQDKPLSVIRTEFVGEDDAVLVGFGADANRIDVTDKDQVQAAIRVWRDDLEVLEVTGHKWGEDPYAEETWQIQRPGQLTKYHAAQQASEGVLHFASSDTANIWAGFFDGAIESGLRAAREIHAQVSAASATPAT</sequence>
<dbReference type="Gene3D" id="3.90.660.10">
    <property type="match status" value="1"/>
</dbReference>
<name>A0ABP7C072_9MICC</name>
<protein>
    <submittedName>
        <fullName evidence="5">Flavin monoamine oxidase family protein</fullName>
    </submittedName>
</protein>
<gene>
    <name evidence="5" type="ORF">GCM10023081_12180</name>
</gene>
<dbReference type="Gene3D" id="1.10.405.10">
    <property type="entry name" value="Guanine Nucleotide Dissociation Inhibitor, domain 1"/>
    <property type="match status" value="1"/>
</dbReference>
<evidence type="ECO:0000313" key="6">
    <source>
        <dbReference type="Proteomes" id="UP001500752"/>
    </source>
</evidence>
<dbReference type="SUPFAM" id="SSF51905">
    <property type="entry name" value="FAD/NAD(P)-binding domain"/>
    <property type="match status" value="1"/>
</dbReference>
<evidence type="ECO:0000256" key="3">
    <source>
        <dbReference type="ARBA" id="ARBA00023002"/>
    </source>
</evidence>
<dbReference type="EMBL" id="BAABEO010000008">
    <property type="protein sequence ID" value="GAA3675318.1"/>
    <property type="molecule type" value="Genomic_DNA"/>
</dbReference>
<reference evidence="6" key="1">
    <citation type="journal article" date="2019" name="Int. J. Syst. Evol. Microbiol.">
        <title>The Global Catalogue of Microorganisms (GCM) 10K type strain sequencing project: providing services to taxonomists for standard genome sequencing and annotation.</title>
        <authorList>
            <consortium name="The Broad Institute Genomics Platform"/>
            <consortium name="The Broad Institute Genome Sequencing Center for Infectious Disease"/>
            <person name="Wu L."/>
            <person name="Ma J."/>
        </authorList>
    </citation>
    <scope>NUCLEOTIDE SEQUENCE [LARGE SCALE GENOMIC DNA]</scope>
    <source>
        <strain evidence="6">JCM 30742</strain>
    </source>
</reference>
<dbReference type="Pfam" id="PF01593">
    <property type="entry name" value="Amino_oxidase"/>
    <property type="match status" value="1"/>
</dbReference>
<dbReference type="PANTHER" id="PTHR43563:SF1">
    <property type="entry name" value="AMINE OXIDASE [FLAVIN-CONTAINING] B"/>
    <property type="match status" value="1"/>
</dbReference>
<dbReference type="Proteomes" id="UP001500752">
    <property type="component" value="Unassembled WGS sequence"/>
</dbReference>
<evidence type="ECO:0000256" key="1">
    <source>
        <dbReference type="ARBA" id="ARBA00001974"/>
    </source>
</evidence>